<comment type="caution">
    <text evidence="1">The sequence shown here is derived from an EMBL/GenBank/DDBJ whole genome shotgun (WGS) entry which is preliminary data.</text>
</comment>
<dbReference type="RefSeq" id="WP_190836428.1">
    <property type="nucleotide sequence ID" value="NZ_CAWPPI010000110.1"/>
</dbReference>
<sequence>MNKQERVKVFIGSGEASLIERKVLIYSLRKNSQREIDVYVFNGTHNSVELNDEKPFLAPMSLRVKYRNVTEFSFYRFLIPEICNHQGKAIWLDSDMIALDDIGELFDTPMNGCDLLANKVVYPDIPSHRDPRCLAVTVFDCEKVKFDLESLLDEVDQNHYSDRDLIHLTTNFRSFHPYKIGEFEQNWNIRDYWDKDTKLIHYTNLTTQPWKYPNHPYGELWFQYFNEALSSGYITQKDINLSMVRAAVRLDLLKGNFSFMGREFNYARSAIKKLKTFSAVNN</sequence>
<dbReference type="SUPFAM" id="SSF53448">
    <property type="entry name" value="Nucleotide-diphospho-sugar transferases"/>
    <property type="match status" value="1"/>
</dbReference>
<dbReference type="EMBL" id="JACXAE010000110">
    <property type="protein sequence ID" value="MBD2777356.1"/>
    <property type="molecule type" value="Genomic_DNA"/>
</dbReference>
<gene>
    <name evidence="1" type="ORF">ICL16_36240</name>
</gene>
<keyword evidence="2" id="KW-1185">Reference proteome</keyword>
<name>A0A8J6XQE8_9CYAN</name>
<organism evidence="1 2">
    <name type="scientific">Iningainema tapete BLCC-T55</name>
    <dbReference type="NCBI Taxonomy" id="2748662"/>
    <lineage>
        <taxon>Bacteria</taxon>
        <taxon>Bacillati</taxon>
        <taxon>Cyanobacteriota</taxon>
        <taxon>Cyanophyceae</taxon>
        <taxon>Nostocales</taxon>
        <taxon>Scytonemataceae</taxon>
        <taxon>Iningainema tapete</taxon>
    </lineage>
</organism>
<protein>
    <submittedName>
        <fullName evidence="1">Glycosyl transferase</fullName>
    </submittedName>
</protein>
<evidence type="ECO:0000313" key="1">
    <source>
        <dbReference type="EMBL" id="MBD2777356.1"/>
    </source>
</evidence>
<dbReference type="InterPro" id="IPR029044">
    <property type="entry name" value="Nucleotide-diphossugar_trans"/>
</dbReference>
<dbReference type="GO" id="GO:0016757">
    <property type="term" value="F:glycosyltransferase activity"/>
    <property type="evidence" value="ECO:0007669"/>
    <property type="project" value="InterPro"/>
</dbReference>
<dbReference type="Pfam" id="PF01501">
    <property type="entry name" value="Glyco_transf_8"/>
    <property type="match status" value="1"/>
</dbReference>
<dbReference type="Proteomes" id="UP000629098">
    <property type="component" value="Unassembled WGS sequence"/>
</dbReference>
<evidence type="ECO:0000313" key="2">
    <source>
        <dbReference type="Proteomes" id="UP000629098"/>
    </source>
</evidence>
<dbReference type="InterPro" id="IPR002495">
    <property type="entry name" value="Glyco_trans_8"/>
</dbReference>
<dbReference type="AlphaFoldDB" id="A0A8J6XQE8"/>
<dbReference type="Gene3D" id="3.90.550.10">
    <property type="entry name" value="Spore Coat Polysaccharide Biosynthesis Protein SpsA, Chain A"/>
    <property type="match status" value="1"/>
</dbReference>
<accession>A0A8J6XQE8</accession>
<proteinExistence type="predicted"/>
<keyword evidence="1" id="KW-0808">Transferase</keyword>
<reference evidence="1" key="1">
    <citation type="submission" date="2020-09" db="EMBL/GenBank/DDBJ databases">
        <title>Iningainema tapete sp. nov. (Scytonemataceae, Cyanobacteria) from greenhouses in central Florida (USA) produces two types of nodularin with biosynthetic potential for microcystin-LR and anabaenopeptins.</title>
        <authorList>
            <person name="Berthold D.E."/>
            <person name="Lefler F.W."/>
            <person name="Huang I.-S."/>
            <person name="Abdulla H."/>
            <person name="Zimba P.V."/>
            <person name="Laughinghouse H.D. IV."/>
        </authorList>
    </citation>
    <scope>NUCLEOTIDE SEQUENCE</scope>
    <source>
        <strain evidence="1">BLCCT55</strain>
    </source>
</reference>